<dbReference type="FunFam" id="4.10.75.10:FF:000001">
    <property type="entry name" value="Anosmin 1"/>
    <property type="match status" value="1"/>
</dbReference>
<proteinExistence type="predicted"/>
<dbReference type="RefSeq" id="XP_021031037.1">
    <property type="nucleotide sequence ID" value="XM_021175378.1"/>
</dbReference>
<dbReference type="GO" id="GO:0004867">
    <property type="term" value="F:serine-type endopeptidase inhibitor activity"/>
    <property type="evidence" value="ECO:0007669"/>
    <property type="project" value="TreeGrafter"/>
</dbReference>
<dbReference type="GeneID" id="110304141"/>
<dbReference type="SMART" id="SM00217">
    <property type="entry name" value="WAP"/>
    <property type="match status" value="1"/>
</dbReference>
<dbReference type="CDD" id="cd00199">
    <property type="entry name" value="WAP"/>
    <property type="match status" value="1"/>
</dbReference>
<dbReference type="InterPro" id="IPR008197">
    <property type="entry name" value="WAP_dom"/>
</dbReference>
<accession>A0A6P5QLX8</accession>
<dbReference type="PRINTS" id="PR00003">
    <property type="entry name" value="4DISULPHCORE"/>
</dbReference>
<keyword evidence="1" id="KW-0646">Protease inhibitor</keyword>
<evidence type="ECO:0000256" key="1">
    <source>
        <dbReference type="ARBA" id="ARBA00022690"/>
    </source>
</evidence>
<dbReference type="GO" id="GO:0019731">
    <property type="term" value="P:antibacterial humoral response"/>
    <property type="evidence" value="ECO:0007669"/>
    <property type="project" value="TreeGrafter"/>
</dbReference>
<dbReference type="PANTHER" id="PTHR19441">
    <property type="entry name" value="WHEY ACDIC PROTEIN WAP"/>
    <property type="match status" value="1"/>
</dbReference>
<sequence length="76" mass="7983">MKTATVLFLEALIAVGMNTTYAVSSPTEFEKPGACPKHSPESVGICVDQCSGDRSCPGKMKCCSNSCGHVCKPPVF</sequence>
<keyword evidence="2" id="KW-0732">Signal</keyword>
<dbReference type="GO" id="GO:0005615">
    <property type="term" value="C:extracellular space"/>
    <property type="evidence" value="ECO:0007669"/>
    <property type="project" value="TreeGrafter"/>
</dbReference>
<feature type="domain" description="WAP" evidence="3">
    <location>
        <begin position="28"/>
        <end position="75"/>
    </location>
</feature>
<name>A0A6P5QLX8_MUSCR</name>
<dbReference type="InterPro" id="IPR036645">
    <property type="entry name" value="Elafin-like_sf"/>
</dbReference>
<dbReference type="Gene3D" id="4.10.75.10">
    <property type="entry name" value="Elafin-like"/>
    <property type="match status" value="1"/>
</dbReference>
<dbReference type="Proteomes" id="UP000515126">
    <property type="component" value="Chromosome 11"/>
</dbReference>
<keyword evidence="4" id="KW-1185">Reference proteome</keyword>
<dbReference type="SUPFAM" id="SSF57256">
    <property type="entry name" value="Elafin-like"/>
    <property type="match status" value="1"/>
</dbReference>
<dbReference type="PROSITE" id="PS51390">
    <property type="entry name" value="WAP"/>
    <property type="match status" value="1"/>
</dbReference>
<dbReference type="InterPro" id="IPR050514">
    <property type="entry name" value="WAP_four-disulfide_core"/>
</dbReference>
<dbReference type="Pfam" id="PF00095">
    <property type="entry name" value="WAP"/>
    <property type="match status" value="1"/>
</dbReference>
<reference evidence="5" key="1">
    <citation type="submission" date="2025-08" db="UniProtKB">
        <authorList>
            <consortium name="RefSeq"/>
        </authorList>
    </citation>
    <scope>IDENTIFICATION</scope>
</reference>
<feature type="signal peptide" evidence="2">
    <location>
        <begin position="1"/>
        <end position="22"/>
    </location>
</feature>
<gene>
    <name evidence="5" type="primary">LOC110304141</name>
</gene>
<dbReference type="GO" id="GO:0045087">
    <property type="term" value="P:innate immune response"/>
    <property type="evidence" value="ECO:0007669"/>
    <property type="project" value="TreeGrafter"/>
</dbReference>
<evidence type="ECO:0000259" key="3">
    <source>
        <dbReference type="PROSITE" id="PS51390"/>
    </source>
</evidence>
<organism evidence="4 5">
    <name type="scientific">Mus caroli</name>
    <name type="common">Ryukyu mouse</name>
    <name type="synonym">Ricefield mouse</name>
    <dbReference type="NCBI Taxonomy" id="10089"/>
    <lineage>
        <taxon>Eukaryota</taxon>
        <taxon>Metazoa</taxon>
        <taxon>Chordata</taxon>
        <taxon>Craniata</taxon>
        <taxon>Vertebrata</taxon>
        <taxon>Euteleostomi</taxon>
        <taxon>Mammalia</taxon>
        <taxon>Eutheria</taxon>
        <taxon>Euarchontoglires</taxon>
        <taxon>Glires</taxon>
        <taxon>Rodentia</taxon>
        <taxon>Myomorpha</taxon>
        <taxon>Muroidea</taxon>
        <taxon>Muridae</taxon>
        <taxon>Murinae</taxon>
        <taxon>Mus</taxon>
        <taxon>Mus</taxon>
    </lineage>
</organism>
<evidence type="ECO:0000313" key="5">
    <source>
        <dbReference type="RefSeq" id="XP_021031037.1"/>
    </source>
</evidence>
<evidence type="ECO:0000256" key="2">
    <source>
        <dbReference type="SAM" id="SignalP"/>
    </source>
</evidence>
<protein>
    <submittedName>
        <fullName evidence="5">WAP four-disulfide core domain protein 18-like isoform X2</fullName>
    </submittedName>
</protein>
<evidence type="ECO:0000313" key="4">
    <source>
        <dbReference type="Proteomes" id="UP000515126"/>
    </source>
</evidence>
<dbReference type="AlphaFoldDB" id="A0A6P5QLX8"/>
<feature type="chain" id="PRO_5027685831" evidence="2">
    <location>
        <begin position="23"/>
        <end position="76"/>
    </location>
</feature>
<dbReference type="PANTHER" id="PTHR19441:SF87">
    <property type="entry name" value="ACTIVATED MACROPHAGE_MICROGLIA WAP DOMAIN PROTEIN"/>
    <property type="match status" value="1"/>
</dbReference>